<evidence type="ECO:0000313" key="2">
    <source>
        <dbReference type="Proteomes" id="UP001164539"/>
    </source>
</evidence>
<proteinExistence type="predicted"/>
<evidence type="ECO:0000313" key="1">
    <source>
        <dbReference type="EMBL" id="KAJ4727665.1"/>
    </source>
</evidence>
<dbReference type="Proteomes" id="UP001164539">
    <property type="component" value="Chromosome 1"/>
</dbReference>
<organism evidence="1 2">
    <name type="scientific">Melia azedarach</name>
    <name type="common">Chinaberry tree</name>
    <dbReference type="NCBI Taxonomy" id="155640"/>
    <lineage>
        <taxon>Eukaryota</taxon>
        <taxon>Viridiplantae</taxon>
        <taxon>Streptophyta</taxon>
        <taxon>Embryophyta</taxon>
        <taxon>Tracheophyta</taxon>
        <taxon>Spermatophyta</taxon>
        <taxon>Magnoliopsida</taxon>
        <taxon>eudicotyledons</taxon>
        <taxon>Gunneridae</taxon>
        <taxon>Pentapetalae</taxon>
        <taxon>rosids</taxon>
        <taxon>malvids</taxon>
        <taxon>Sapindales</taxon>
        <taxon>Meliaceae</taxon>
        <taxon>Melia</taxon>
    </lineage>
</organism>
<name>A0ACC1YYJ3_MELAZ</name>
<accession>A0ACC1YYJ3</accession>
<keyword evidence="2" id="KW-1185">Reference proteome</keyword>
<comment type="caution">
    <text evidence="1">The sequence shown here is derived from an EMBL/GenBank/DDBJ whole genome shotgun (WGS) entry which is preliminary data.</text>
</comment>
<dbReference type="EMBL" id="CM051394">
    <property type="protein sequence ID" value="KAJ4727665.1"/>
    <property type="molecule type" value="Genomic_DNA"/>
</dbReference>
<reference evidence="1 2" key="1">
    <citation type="journal article" date="2023" name="Science">
        <title>Complex scaffold remodeling in plant triterpene biosynthesis.</title>
        <authorList>
            <person name="De La Pena R."/>
            <person name="Hodgson H."/>
            <person name="Liu J.C."/>
            <person name="Stephenson M.J."/>
            <person name="Martin A.C."/>
            <person name="Owen C."/>
            <person name="Harkess A."/>
            <person name="Leebens-Mack J."/>
            <person name="Jimenez L.E."/>
            <person name="Osbourn A."/>
            <person name="Sattely E.S."/>
        </authorList>
    </citation>
    <scope>NUCLEOTIDE SEQUENCE [LARGE SCALE GENOMIC DNA]</scope>
    <source>
        <strain evidence="2">cv. JPN11</strain>
        <tissue evidence="1">Leaf</tissue>
    </source>
</reference>
<sequence>MEIEEGTEMEVEECRTENSIKRFGLKNSIQTNFGDDYVFQIVPKNDWSLMAVSLSTNAVKLYSPVTGQYYGECKGHSTTINQIYFSGPSTPHVLHSCSSDGTIRAWDTRSFQEVSSISAGSSQEIFSFSFGGSADNLLAGGCNSQILFWDWRNKKQIACLEESHFDDVTQVHFAPHHQNKLVSASVDGLICIVDTDGDIDDDSLESVMNVGTSIGKVGFFGETYQKLWCLTHIETLSIWSWRDGQNEASFENARSLASDGWTSDHVDYFIDCHYSGEGENLWVIGGTSAGTVGYFPVNYKGEAKIGSPEAVLGGGHTDVVRSILPMSSMQSRPTQSHGIFGWTGGEDGRLCCWRSDDSSEINRSWISSAMVIKSPNTRKKNRHHPY</sequence>
<gene>
    <name evidence="1" type="ORF">OWV82_000729</name>
</gene>
<protein>
    <submittedName>
        <fullName evidence="1">WD repeat containing protein</fullName>
    </submittedName>
</protein>